<organism evidence="4 5">
    <name type="scientific">Chaetomium strumarium</name>
    <dbReference type="NCBI Taxonomy" id="1170767"/>
    <lineage>
        <taxon>Eukaryota</taxon>
        <taxon>Fungi</taxon>
        <taxon>Dikarya</taxon>
        <taxon>Ascomycota</taxon>
        <taxon>Pezizomycotina</taxon>
        <taxon>Sordariomycetes</taxon>
        <taxon>Sordariomycetidae</taxon>
        <taxon>Sordariales</taxon>
        <taxon>Chaetomiaceae</taxon>
        <taxon>Chaetomium</taxon>
    </lineage>
</organism>
<dbReference type="Proteomes" id="UP001273166">
    <property type="component" value="Unassembled WGS sequence"/>
</dbReference>
<dbReference type="EMBL" id="JAUDZG010000001">
    <property type="protein sequence ID" value="KAK3311632.1"/>
    <property type="molecule type" value="Genomic_DNA"/>
</dbReference>
<dbReference type="PANTHER" id="PTHR42748:SF31">
    <property type="entry name" value="NMRA-LIKE DOMAIN-CONTAINING PROTEIN-RELATED"/>
    <property type="match status" value="1"/>
</dbReference>
<dbReference type="GO" id="GO:0005634">
    <property type="term" value="C:nucleus"/>
    <property type="evidence" value="ECO:0007669"/>
    <property type="project" value="TreeGrafter"/>
</dbReference>
<dbReference type="AlphaFoldDB" id="A0AAJ0H4D9"/>
<accession>A0AAJ0H4D9</accession>
<feature type="domain" description="NmrA-like" evidence="3">
    <location>
        <begin position="1"/>
        <end position="305"/>
    </location>
</feature>
<comment type="caution">
    <text evidence="4">The sequence shown here is derived from an EMBL/GenBank/DDBJ whole genome shotgun (WGS) entry which is preliminary data.</text>
</comment>
<keyword evidence="5" id="KW-1185">Reference proteome</keyword>
<evidence type="ECO:0000259" key="3">
    <source>
        <dbReference type="Pfam" id="PF05368"/>
    </source>
</evidence>
<proteinExistence type="inferred from homology"/>
<protein>
    <recommendedName>
        <fullName evidence="3">NmrA-like domain-containing protein</fullName>
    </recommendedName>
</protein>
<evidence type="ECO:0000313" key="5">
    <source>
        <dbReference type="Proteomes" id="UP001273166"/>
    </source>
</evidence>
<evidence type="ECO:0000256" key="2">
    <source>
        <dbReference type="ARBA" id="ARBA00022857"/>
    </source>
</evidence>
<reference evidence="4" key="1">
    <citation type="journal article" date="2023" name="Mol. Phylogenet. Evol.">
        <title>Genome-scale phylogeny and comparative genomics of the fungal order Sordariales.</title>
        <authorList>
            <person name="Hensen N."/>
            <person name="Bonometti L."/>
            <person name="Westerberg I."/>
            <person name="Brannstrom I.O."/>
            <person name="Guillou S."/>
            <person name="Cros-Aarteil S."/>
            <person name="Calhoun S."/>
            <person name="Haridas S."/>
            <person name="Kuo A."/>
            <person name="Mondo S."/>
            <person name="Pangilinan J."/>
            <person name="Riley R."/>
            <person name="LaButti K."/>
            <person name="Andreopoulos B."/>
            <person name="Lipzen A."/>
            <person name="Chen C."/>
            <person name="Yan M."/>
            <person name="Daum C."/>
            <person name="Ng V."/>
            <person name="Clum A."/>
            <person name="Steindorff A."/>
            <person name="Ohm R.A."/>
            <person name="Martin F."/>
            <person name="Silar P."/>
            <person name="Natvig D.O."/>
            <person name="Lalanne C."/>
            <person name="Gautier V."/>
            <person name="Ament-Velasquez S.L."/>
            <person name="Kruys A."/>
            <person name="Hutchinson M.I."/>
            <person name="Powell A.J."/>
            <person name="Barry K."/>
            <person name="Miller A.N."/>
            <person name="Grigoriev I.V."/>
            <person name="Debuchy R."/>
            <person name="Gladieux P."/>
            <person name="Hiltunen Thoren M."/>
            <person name="Johannesson H."/>
        </authorList>
    </citation>
    <scope>NUCLEOTIDE SEQUENCE</scope>
    <source>
        <strain evidence="4">CBS 333.67</strain>
    </source>
</reference>
<evidence type="ECO:0000256" key="1">
    <source>
        <dbReference type="ARBA" id="ARBA00006328"/>
    </source>
</evidence>
<dbReference type="InterPro" id="IPR008030">
    <property type="entry name" value="NmrA-like"/>
</dbReference>
<dbReference type="InterPro" id="IPR036291">
    <property type="entry name" value="NAD(P)-bd_dom_sf"/>
</dbReference>
<sequence length="313" mass="33515">MTKLLTVFGATGVQGGSVIRAVLADSTLSKTFKIRAVTRDVSKPAAQALAQQGIEVTAADMGSRSSVDAAVQGTHTLFLVTLPDMMTGAPAGTETAQGKTVADAAKAAGVQHLIFSSLIDVTKASGGKLPHVHHFDSKARVEDYIRAQGIPATFLQPGYYMTNFTNLGLLRKGDDGSYTLAGPTGATKAQLPLIFTEDDMGKYFIAIAKQPLSKILNKTIPAAADYYTPQRIMDEFTAVTGHRGQYVQLDHGVYKGFLPPPIAQEILENELLCEHPGFFAGASLTDGHELLAEVGLKVTTWKEYLEARKGQFE</sequence>
<name>A0AAJ0H4D9_9PEZI</name>
<reference evidence="4" key="2">
    <citation type="submission" date="2023-06" db="EMBL/GenBank/DDBJ databases">
        <authorList>
            <consortium name="Lawrence Berkeley National Laboratory"/>
            <person name="Mondo S.J."/>
            <person name="Hensen N."/>
            <person name="Bonometti L."/>
            <person name="Westerberg I."/>
            <person name="Brannstrom I.O."/>
            <person name="Guillou S."/>
            <person name="Cros-Aarteil S."/>
            <person name="Calhoun S."/>
            <person name="Haridas S."/>
            <person name="Kuo A."/>
            <person name="Pangilinan J."/>
            <person name="Riley R."/>
            <person name="Labutti K."/>
            <person name="Andreopoulos B."/>
            <person name="Lipzen A."/>
            <person name="Chen C."/>
            <person name="Yanf M."/>
            <person name="Daum C."/>
            <person name="Ng V."/>
            <person name="Clum A."/>
            <person name="Steindorff A."/>
            <person name="Ohm R."/>
            <person name="Martin F."/>
            <person name="Silar P."/>
            <person name="Natvig D."/>
            <person name="Lalanne C."/>
            <person name="Gautier V."/>
            <person name="Ament-Velasquez S.L."/>
            <person name="Kruys A."/>
            <person name="Hutchinson M.I."/>
            <person name="Powell A.J."/>
            <person name="Barry K."/>
            <person name="Miller A.N."/>
            <person name="Grigoriev I.V."/>
            <person name="Debuchy R."/>
            <person name="Gladieux P."/>
            <person name="Thoren M.H."/>
            <person name="Johannesson H."/>
        </authorList>
    </citation>
    <scope>NUCLEOTIDE SEQUENCE</scope>
    <source>
        <strain evidence="4">CBS 333.67</strain>
    </source>
</reference>
<dbReference type="InterPro" id="IPR051164">
    <property type="entry name" value="NmrA-like_oxidored"/>
</dbReference>
<dbReference type="Gene3D" id="3.90.25.10">
    <property type="entry name" value="UDP-galactose 4-epimerase, domain 1"/>
    <property type="match status" value="1"/>
</dbReference>
<dbReference type="Gene3D" id="3.40.50.720">
    <property type="entry name" value="NAD(P)-binding Rossmann-like Domain"/>
    <property type="match status" value="1"/>
</dbReference>
<gene>
    <name evidence="4" type="ORF">B0T15DRAFT_81535</name>
</gene>
<evidence type="ECO:0000313" key="4">
    <source>
        <dbReference type="EMBL" id="KAK3311632.1"/>
    </source>
</evidence>
<dbReference type="GeneID" id="87890179"/>
<dbReference type="RefSeq" id="XP_062727412.1">
    <property type="nucleotide sequence ID" value="XM_062871350.1"/>
</dbReference>
<dbReference type="CDD" id="cd05251">
    <property type="entry name" value="NmrA_like_SDR_a"/>
    <property type="match status" value="1"/>
</dbReference>
<keyword evidence="2" id="KW-0521">NADP</keyword>
<dbReference type="SUPFAM" id="SSF51735">
    <property type="entry name" value="NAD(P)-binding Rossmann-fold domains"/>
    <property type="match status" value="1"/>
</dbReference>
<dbReference type="Pfam" id="PF05368">
    <property type="entry name" value="NmrA"/>
    <property type="match status" value="1"/>
</dbReference>
<comment type="similarity">
    <text evidence="1">Belongs to the NmrA-type oxidoreductase family.</text>
</comment>
<dbReference type="PANTHER" id="PTHR42748">
    <property type="entry name" value="NITROGEN METABOLITE REPRESSION PROTEIN NMRA FAMILY MEMBER"/>
    <property type="match status" value="1"/>
</dbReference>